<evidence type="ECO:0000256" key="2">
    <source>
        <dbReference type="SAM" id="SignalP"/>
    </source>
</evidence>
<dbReference type="SUPFAM" id="SSF143456">
    <property type="entry name" value="VC0467-like"/>
    <property type="match status" value="1"/>
</dbReference>
<dbReference type="Gene3D" id="3.40.1740.10">
    <property type="entry name" value="VC0467-like"/>
    <property type="match status" value="1"/>
</dbReference>
<feature type="region of interest" description="Disordered" evidence="1">
    <location>
        <begin position="104"/>
        <end position="124"/>
    </location>
</feature>
<reference evidence="3" key="1">
    <citation type="submission" date="2020-06" db="EMBL/GenBank/DDBJ databases">
        <authorList>
            <consortium name="Plant Systems Biology data submission"/>
        </authorList>
    </citation>
    <scope>NUCLEOTIDE SEQUENCE</scope>
    <source>
        <strain evidence="3">D6</strain>
    </source>
</reference>
<gene>
    <name evidence="3" type="ORF">SEMRO_271_G104560.1</name>
</gene>
<dbReference type="Pfam" id="PF02622">
    <property type="entry name" value="DUF179"/>
    <property type="match status" value="1"/>
</dbReference>
<name>A0A9N8DP62_9STRA</name>
<evidence type="ECO:0000256" key="1">
    <source>
        <dbReference type="SAM" id="MobiDB-lite"/>
    </source>
</evidence>
<feature type="compositionally biased region" description="Low complexity" evidence="1">
    <location>
        <begin position="114"/>
        <end position="124"/>
    </location>
</feature>
<organism evidence="3 4">
    <name type="scientific">Seminavis robusta</name>
    <dbReference type="NCBI Taxonomy" id="568900"/>
    <lineage>
        <taxon>Eukaryota</taxon>
        <taxon>Sar</taxon>
        <taxon>Stramenopiles</taxon>
        <taxon>Ochrophyta</taxon>
        <taxon>Bacillariophyta</taxon>
        <taxon>Bacillariophyceae</taxon>
        <taxon>Bacillariophycidae</taxon>
        <taxon>Naviculales</taxon>
        <taxon>Naviculaceae</taxon>
        <taxon>Seminavis</taxon>
    </lineage>
</organism>
<evidence type="ECO:0000313" key="3">
    <source>
        <dbReference type="EMBL" id="CAB9506567.1"/>
    </source>
</evidence>
<dbReference type="EMBL" id="CAICTM010000270">
    <property type="protein sequence ID" value="CAB9506567.1"/>
    <property type="molecule type" value="Genomic_DNA"/>
</dbReference>
<feature type="compositionally biased region" description="Acidic residues" evidence="1">
    <location>
        <begin position="71"/>
        <end position="86"/>
    </location>
</feature>
<protein>
    <submittedName>
        <fullName evidence="3">Uncharacterized ACR, COG1678</fullName>
    </submittedName>
</protein>
<dbReference type="InterPro" id="IPR003774">
    <property type="entry name" value="AlgH-like"/>
</dbReference>
<feature type="chain" id="PRO_5040240624" evidence="2">
    <location>
        <begin position="36"/>
        <end position="471"/>
    </location>
</feature>
<proteinExistence type="predicted"/>
<keyword evidence="4" id="KW-1185">Reference proteome</keyword>
<comment type="caution">
    <text evidence="3">The sequence shown here is derived from an EMBL/GenBank/DDBJ whole genome shotgun (WGS) entry which is preliminary data.</text>
</comment>
<evidence type="ECO:0000313" key="4">
    <source>
        <dbReference type="Proteomes" id="UP001153069"/>
    </source>
</evidence>
<feature type="signal peptide" evidence="2">
    <location>
        <begin position="1"/>
        <end position="35"/>
    </location>
</feature>
<dbReference type="PANTHER" id="PTHR31984">
    <property type="entry name" value="TRANSPORTER, PUTATIVE (DUF179)-RELATED"/>
    <property type="match status" value="1"/>
</dbReference>
<keyword evidence="2" id="KW-0732">Signal</keyword>
<accession>A0A9N8DP62</accession>
<sequence length="471" mass="52777">MSSNNSRLAAPSLALGALLLTSTLLLCLQLDHVEGFVPLSTTITAANKRCSEQIATRQGRLYYSASSFYDMDEDDDEDDDDDDMIDPDSLGDWRDFRRNLAQSELSMQEGTDESSSSTVLSSVRTSVSKENEQVLFSQNEDLAEEFKNGAWAHEISTPEVGGLIVRMPIEVELYRNHRHSIVGRKLRKMYDDTLDLDDAKAWYRKAQLLVEDSMSEIASTADDSGQIDSTSLSDESTEMLQIFLDNQDTWQEVCLVVERDEDMGRAKALVLNRPMAMKLTENLSRLVLYGAFQRTGQEQDSHVKKDLVKFMLAFGNEAAVYVGGTDNQDEAATMIHGIKDLPGAREISPGIYEGGLEAAIDGVLEGKYNPLEFRFFVGCHNYEESTLDVAVVLGKYQPLACARSVALKQCISLPKPLWHEVLELCGGDMEEVSKLEMLKRDDILFQVIDEDDEDLLDELALDDDEDDYYDD</sequence>
<feature type="region of interest" description="Disordered" evidence="1">
    <location>
        <begin position="71"/>
        <end position="90"/>
    </location>
</feature>
<dbReference type="OrthoDB" id="272750at2759"/>
<dbReference type="AlphaFoldDB" id="A0A9N8DP62"/>
<dbReference type="Proteomes" id="UP001153069">
    <property type="component" value="Unassembled WGS sequence"/>
</dbReference>
<dbReference type="PANTHER" id="PTHR31984:SF17">
    <property type="entry name" value="TRANSCRIPTIONAL REGULATOR"/>
    <property type="match status" value="1"/>
</dbReference>